<gene>
    <name evidence="1" type="ORF">KP509_06G032300</name>
</gene>
<protein>
    <submittedName>
        <fullName evidence="1">Uncharacterized protein</fullName>
    </submittedName>
</protein>
<reference evidence="1" key="1">
    <citation type="submission" date="2021-08" db="EMBL/GenBank/DDBJ databases">
        <title>WGS assembly of Ceratopteris richardii.</title>
        <authorList>
            <person name="Marchant D.B."/>
            <person name="Chen G."/>
            <person name="Jenkins J."/>
            <person name="Shu S."/>
            <person name="Leebens-Mack J."/>
            <person name="Grimwood J."/>
            <person name="Schmutz J."/>
            <person name="Soltis P."/>
            <person name="Soltis D."/>
            <person name="Chen Z.-H."/>
        </authorList>
    </citation>
    <scope>NUCLEOTIDE SEQUENCE</scope>
    <source>
        <strain evidence="1">Whitten #5841</strain>
        <tissue evidence="1">Leaf</tissue>
    </source>
</reference>
<comment type="caution">
    <text evidence="1">The sequence shown here is derived from an EMBL/GenBank/DDBJ whole genome shotgun (WGS) entry which is preliminary data.</text>
</comment>
<dbReference type="EMBL" id="CM035411">
    <property type="protein sequence ID" value="KAH7434729.1"/>
    <property type="molecule type" value="Genomic_DNA"/>
</dbReference>
<keyword evidence="2" id="KW-1185">Reference proteome</keyword>
<dbReference type="Proteomes" id="UP000825935">
    <property type="component" value="Chromosome 6"/>
</dbReference>
<dbReference type="AlphaFoldDB" id="A0A8T2URC8"/>
<evidence type="ECO:0000313" key="2">
    <source>
        <dbReference type="Proteomes" id="UP000825935"/>
    </source>
</evidence>
<proteinExistence type="predicted"/>
<accession>A0A8T2URC8</accession>
<sequence>MSEAVTQISSLGELGSYILKRTGIESLSDQGGCTSIWFWNASGEGGTGSFWQEEEKTGFDCFFRGTYQLRGKVWRGSTPGRSEHGRTIQQKKGSSVACSFFCPMAAKLYIEKKGRRLWELEALISEEGVMRATKEWGSIQHRTVENRRGEGQYPC</sequence>
<organism evidence="1 2">
    <name type="scientific">Ceratopteris richardii</name>
    <name type="common">Triangle waterfern</name>
    <dbReference type="NCBI Taxonomy" id="49495"/>
    <lineage>
        <taxon>Eukaryota</taxon>
        <taxon>Viridiplantae</taxon>
        <taxon>Streptophyta</taxon>
        <taxon>Embryophyta</taxon>
        <taxon>Tracheophyta</taxon>
        <taxon>Polypodiopsida</taxon>
        <taxon>Polypodiidae</taxon>
        <taxon>Polypodiales</taxon>
        <taxon>Pteridineae</taxon>
        <taxon>Pteridaceae</taxon>
        <taxon>Parkerioideae</taxon>
        <taxon>Ceratopteris</taxon>
    </lineage>
</organism>
<name>A0A8T2URC8_CERRI</name>
<evidence type="ECO:0000313" key="1">
    <source>
        <dbReference type="EMBL" id="KAH7434729.1"/>
    </source>
</evidence>